<sequence length="978" mass="108287">MQKATPLFLVLVLAATAAFLSFSPNTNSPGNQESLNTKTTTSKEESQLTANQSGKADKSSAYPKPWPQEKSDIPADPKAVFGKLDNGFRYIIYPNSEPPSRVSLRLHIASGSLMEADDQQGLAHFMEHMVFNGSKHYAAEDLIPKMQRLGIAFGAHANAYTSFDETVYMLDLPELSKDTLDLGFNVLRDFGDGALLQEKEIDNERGVILSEKMSRDSIGYRLMQKQYDLMLPDSLISKRFPIGSSDVIKNAKRERFTDYYNRYYVPDRMTFVVVGDIDPAEMEKRIKDSFSSMTNPDNAGADPDLGPIHSPEGLKASVFTDDELTATEISLTSIRPYEAKADTKENRIEELPLALANAIVSRRFQRITQQENSPIVSGSASRGVIFNYAELGSIDVTAANDDWQAAVPVMEQEFRRAKEYGFTEAELAEVKANILNAYEQAVKREPTRKSDALASALAGSVNDASVFSTPQTNLDIVREGLKNVSLESVHQAFTDFWNTSGYHLVLTTKTAPEGTDKQLAAAFEESRGKPVEAPETRKTVEFGYTDFGKPGKIVSRNEIEDLGITQLVLSNQIRVNLKKTDFETNRIRLLARIGTGQLSQPADTPMFDAFATAVFEGGGLGKHSNDELQEILAGKNVSSGLSIGEDAFNLAGSTTPKDLQLELRLMAATLTDPGYRKEGLWQFQKAVPMIFQQLKHTPSGPQQEMNAWMYGNDFRYTVPSAEKLNTYTIDQVKDWLNPQLTKGYMELTIVGDFDMDTLLPELLATFGALPTRDATPPALDDRRKIEFANAPARKLFTYESKVPQGIATTIWKTDGIRGNQPEFRRLNILASIYGDRLREEIREKLGASYSPSAGASGSDAMDDVGYVIGQSIAKPEDVDRLLDTMLQLADKLSTEGATQDELDRALKPVIGQLKKSLRDNGYWLGTVMSQCQLQPERLDLARNRDEDYNSIKLADINALAKKYLGSGNALLVGIKPQE</sequence>
<evidence type="ECO:0000256" key="8">
    <source>
        <dbReference type="RuleBase" id="RU004447"/>
    </source>
</evidence>
<dbReference type="InterPro" id="IPR050626">
    <property type="entry name" value="Peptidase_M16"/>
</dbReference>
<keyword evidence="14" id="KW-1185">Reference proteome</keyword>
<dbReference type="GO" id="GO:0046872">
    <property type="term" value="F:metal ion binding"/>
    <property type="evidence" value="ECO:0007669"/>
    <property type="project" value="UniProtKB-KW"/>
</dbReference>
<dbReference type="Proteomes" id="UP000603141">
    <property type="component" value="Unassembled WGS sequence"/>
</dbReference>
<protein>
    <submittedName>
        <fullName evidence="13">Insulinase family protein</fullName>
    </submittedName>
</protein>
<evidence type="ECO:0000313" key="14">
    <source>
        <dbReference type="Proteomes" id="UP000603141"/>
    </source>
</evidence>
<evidence type="ECO:0000256" key="3">
    <source>
        <dbReference type="ARBA" id="ARBA00022670"/>
    </source>
</evidence>
<dbReference type="InterPro" id="IPR007863">
    <property type="entry name" value="Peptidase_M16_C"/>
</dbReference>
<keyword evidence="4" id="KW-0479">Metal-binding</keyword>
<dbReference type="Pfam" id="PF05193">
    <property type="entry name" value="Peptidase_M16_C"/>
    <property type="match status" value="2"/>
</dbReference>
<evidence type="ECO:0000259" key="12">
    <source>
        <dbReference type="Pfam" id="PF05193"/>
    </source>
</evidence>
<dbReference type="PROSITE" id="PS00143">
    <property type="entry name" value="INSULINASE"/>
    <property type="match status" value="1"/>
</dbReference>
<dbReference type="PANTHER" id="PTHR43690">
    <property type="entry name" value="NARDILYSIN"/>
    <property type="match status" value="1"/>
</dbReference>
<organism evidence="13 14">
    <name type="scientific">Luteolibacter pohnpeiensis</name>
    <dbReference type="NCBI Taxonomy" id="454153"/>
    <lineage>
        <taxon>Bacteria</taxon>
        <taxon>Pseudomonadati</taxon>
        <taxon>Verrucomicrobiota</taxon>
        <taxon>Verrucomicrobiia</taxon>
        <taxon>Verrucomicrobiales</taxon>
        <taxon>Verrucomicrobiaceae</taxon>
        <taxon>Luteolibacter</taxon>
    </lineage>
</organism>
<feature type="region of interest" description="Disordered" evidence="9">
    <location>
        <begin position="23"/>
        <end position="77"/>
    </location>
</feature>
<dbReference type="PANTHER" id="PTHR43690:SF17">
    <property type="entry name" value="PROTEIN YHJJ"/>
    <property type="match status" value="1"/>
</dbReference>
<dbReference type="Pfam" id="PF00675">
    <property type="entry name" value="Peptidase_M16"/>
    <property type="match status" value="1"/>
</dbReference>
<comment type="similarity">
    <text evidence="2 8">Belongs to the peptidase M16 family.</text>
</comment>
<comment type="caution">
    <text evidence="13">The sequence shown here is derived from an EMBL/GenBank/DDBJ whole genome shotgun (WGS) entry which is preliminary data.</text>
</comment>
<evidence type="ECO:0000256" key="6">
    <source>
        <dbReference type="ARBA" id="ARBA00022833"/>
    </source>
</evidence>
<name>A0A934S250_9BACT</name>
<feature type="domain" description="Peptidase M16 N-terminal" evidence="11">
    <location>
        <begin position="91"/>
        <end position="211"/>
    </location>
</feature>
<proteinExistence type="inferred from homology"/>
<gene>
    <name evidence="13" type="ORF">JIN85_01185</name>
</gene>
<evidence type="ECO:0000256" key="9">
    <source>
        <dbReference type="SAM" id="MobiDB-lite"/>
    </source>
</evidence>
<dbReference type="GO" id="GO:0004222">
    <property type="term" value="F:metalloendopeptidase activity"/>
    <property type="evidence" value="ECO:0007669"/>
    <property type="project" value="InterPro"/>
</dbReference>
<dbReference type="EMBL" id="JAENIJ010000001">
    <property type="protein sequence ID" value="MBK1881006.1"/>
    <property type="molecule type" value="Genomic_DNA"/>
</dbReference>
<keyword evidence="3" id="KW-0645">Protease</keyword>
<feature type="compositionally biased region" description="Polar residues" evidence="9">
    <location>
        <begin position="25"/>
        <end position="40"/>
    </location>
</feature>
<evidence type="ECO:0000256" key="7">
    <source>
        <dbReference type="ARBA" id="ARBA00023049"/>
    </source>
</evidence>
<keyword evidence="6" id="KW-0862">Zinc</keyword>
<dbReference type="SUPFAM" id="SSF63411">
    <property type="entry name" value="LuxS/MPP-like metallohydrolase"/>
    <property type="match status" value="4"/>
</dbReference>
<feature type="chain" id="PRO_5036760926" evidence="10">
    <location>
        <begin position="18"/>
        <end position="978"/>
    </location>
</feature>
<dbReference type="RefSeq" id="WP_200266751.1">
    <property type="nucleotide sequence ID" value="NZ_JAENIJ010000001.1"/>
</dbReference>
<dbReference type="GO" id="GO:0006508">
    <property type="term" value="P:proteolysis"/>
    <property type="evidence" value="ECO:0007669"/>
    <property type="project" value="UniProtKB-KW"/>
</dbReference>
<keyword evidence="5" id="KW-0378">Hydrolase</keyword>
<dbReference type="InterPro" id="IPR001431">
    <property type="entry name" value="Pept_M16_Zn_BS"/>
</dbReference>
<evidence type="ECO:0000256" key="2">
    <source>
        <dbReference type="ARBA" id="ARBA00007261"/>
    </source>
</evidence>
<keyword evidence="7" id="KW-0482">Metalloprotease</keyword>
<dbReference type="InterPro" id="IPR011765">
    <property type="entry name" value="Pept_M16_N"/>
</dbReference>
<feature type="signal peptide" evidence="10">
    <location>
        <begin position="1"/>
        <end position="17"/>
    </location>
</feature>
<evidence type="ECO:0000313" key="13">
    <source>
        <dbReference type="EMBL" id="MBK1881006.1"/>
    </source>
</evidence>
<dbReference type="InterPro" id="IPR011249">
    <property type="entry name" value="Metalloenz_LuxS/M16"/>
</dbReference>
<dbReference type="Gene3D" id="3.30.830.10">
    <property type="entry name" value="Metalloenzyme, LuxS/M16 peptidase-like"/>
    <property type="match status" value="4"/>
</dbReference>
<evidence type="ECO:0000256" key="1">
    <source>
        <dbReference type="ARBA" id="ARBA00001947"/>
    </source>
</evidence>
<reference evidence="13" key="1">
    <citation type="submission" date="2021-01" db="EMBL/GenBank/DDBJ databases">
        <title>Modified the classification status of verrucomicrobia.</title>
        <authorList>
            <person name="Feng X."/>
        </authorList>
    </citation>
    <scope>NUCLEOTIDE SEQUENCE</scope>
    <source>
        <strain evidence="13">KCTC 22041</strain>
    </source>
</reference>
<feature type="domain" description="Peptidase M16 C-terminal" evidence="12">
    <location>
        <begin position="252"/>
        <end position="433"/>
    </location>
</feature>
<keyword evidence="10" id="KW-0732">Signal</keyword>
<accession>A0A934S250</accession>
<evidence type="ECO:0000259" key="11">
    <source>
        <dbReference type="Pfam" id="PF00675"/>
    </source>
</evidence>
<evidence type="ECO:0000256" key="10">
    <source>
        <dbReference type="SAM" id="SignalP"/>
    </source>
</evidence>
<feature type="domain" description="Peptidase M16 C-terminal" evidence="12">
    <location>
        <begin position="728"/>
        <end position="907"/>
    </location>
</feature>
<dbReference type="AlphaFoldDB" id="A0A934S250"/>
<evidence type="ECO:0000256" key="4">
    <source>
        <dbReference type="ARBA" id="ARBA00022723"/>
    </source>
</evidence>
<evidence type="ECO:0000256" key="5">
    <source>
        <dbReference type="ARBA" id="ARBA00022801"/>
    </source>
</evidence>
<comment type="cofactor">
    <cofactor evidence="1">
        <name>Zn(2+)</name>
        <dbReference type="ChEBI" id="CHEBI:29105"/>
    </cofactor>
</comment>